<reference evidence="7 8" key="1">
    <citation type="submission" date="2019-07" db="EMBL/GenBank/DDBJ databases">
        <title>Genome sequence of 2 isolates from Red Sea Mangroves.</title>
        <authorList>
            <person name="Sefrji F."/>
            <person name="Michoud G."/>
            <person name="Merlino G."/>
            <person name="Daffonchio D."/>
        </authorList>
    </citation>
    <scope>NUCLEOTIDE SEQUENCE [LARGE SCALE GENOMIC DNA]</scope>
    <source>
        <strain evidence="7 8">R1DC41</strain>
    </source>
</reference>
<protein>
    <submittedName>
        <fullName evidence="7">DUF445 domain-containing protein</fullName>
    </submittedName>
</protein>
<evidence type="ECO:0000313" key="7">
    <source>
        <dbReference type="EMBL" id="QPC45973.1"/>
    </source>
</evidence>
<dbReference type="AlphaFoldDB" id="A0A7S8CA24"/>
<evidence type="ECO:0000256" key="2">
    <source>
        <dbReference type="ARBA" id="ARBA00008053"/>
    </source>
</evidence>
<sequence length="377" mass="43177">MNDWMTIVIMISIGAAIGGFTNSLAIKMLFRPYKPIYIGKMRVPFTPGLIPKRREELAKQLGNMVTTHLVTPERFIKKWMSEETKHSVNTQVTRLFREWLEKETTIEQMGKWFTKEDLEEKIVTQLKNVLVKGGNSWWLTNRSEKLVDVLTEDFEEKITGAFPSLSKTIVKKLEIYVASPEGKDTLEGLIQDFLKDKGMLGNMITMFLGNVSLSDKIQPELLKFLRREETAELVEGFMQSRWTKWRVTPLEDWVSPEKGEVFIEQVSSFVVGKLPIASLLHTPVQNWVRPFEETVAQDWIPNGVEVVMKKGVGQIPHMMESFRIDKMVEEQVESLPVSQLEELLLSISRKEFKMITVLGALLGGVIGLFQGILVLFL</sequence>
<feature type="transmembrane region" description="Helical" evidence="6">
    <location>
        <begin position="355"/>
        <end position="376"/>
    </location>
</feature>
<dbReference type="InterPro" id="IPR007383">
    <property type="entry name" value="DUF445"/>
</dbReference>
<name>A0A7S8CA24_9BACI</name>
<evidence type="ECO:0000256" key="4">
    <source>
        <dbReference type="ARBA" id="ARBA00022989"/>
    </source>
</evidence>
<evidence type="ECO:0000256" key="5">
    <source>
        <dbReference type="ARBA" id="ARBA00023136"/>
    </source>
</evidence>
<evidence type="ECO:0000256" key="6">
    <source>
        <dbReference type="SAM" id="Phobius"/>
    </source>
</evidence>
<dbReference type="GO" id="GO:0005886">
    <property type="term" value="C:plasma membrane"/>
    <property type="evidence" value="ECO:0007669"/>
    <property type="project" value="UniProtKB-SubCell"/>
</dbReference>
<dbReference type="RefSeq" id="WP_239673495.1">
    <property type="nucleotide sequence ID" value="NZ_CP049742.1"/>
</dbReference>
<proteinExistence type="inferred from homology"/>
<dbReference type="PIRSF" id="PIRSF032178">
    <property type="entry name" value="UCP032178"/>
    <property type="match status" value="1"/>
</dbReference>
<dbReference type="Pfam" id="PF04286">
    <property type="entry name" value="DUF445"/>
    <property type="match status" value="1"/>
</dbReference>
<dbReference type="InterPro" id="IPR016991">
    <property type="entry name" value="UCP032178"/>
</dbReference>
<comment type="subcellular location">
    <subcellularLocation>
        <location evidence="1">Cell membrane</location>
    </subcellularLocation>
</comment>
<dbReference type="Proteomes" id="UP000593626">
    <property type="component" value="Chromosome"/>
</dbReference>
<evidence type="ECO:0000256" key="1">
    <source>
        <dbReference type="ARBA" id="ARBA00004236"/>
    </source>
</evidence>
<keyword evidence="5 6" id="KW-0472">Membrane</keyword>
<comment type="similarity">
    <text evidence="2">Belongs to the UPF0754 family.</text>
</comment>
<dbReference type="KEGG" id="mcui:G8O30_02865"/>
<organism evidence="7 8">
    <name type="scientific">Mangrovibacillus cuniculi</name>
    <dbReference type="NCBI Taxonomy" id="2593652"/>
    <lineage>
        <taxon>Bacteria</taxon>
        <taxon>Bacillati</taxon>
        <taxon>Bacillota</taxon>
        <taxon>Bacilli</taxon>
        <taxon>Bacillales</taxon>
        <taxon>Bacillaceae</taxon>
        <taxon>Mangrovibacillus</taxon>
    </lineage>
</organism>
<keyword evidence="3 6" id="KW-0812">Transmembrane</keyword>
<dbReference type="EMBL" id="CP049742">
    <property type="protein sequence ID" value="QPC45973.1"/>
    <property type="molecule type" value="Genomic_DNA"/>
</dbReference>
<evidence type="ECO:0000256" key="3">
    <source>
        <dbReference type="ARBA" id="ARBA00022692"/>
    </source>
</evidence>
<gene>
    <name evidence="7" type="ORF">G8O30_02865</name>
</gene>
<keyword evidence="8" id="KW-1185">Reference proteome</keyword>
<evidence type="ECO:0000313" key="8">
    <source>
        <dbReference type="Proteomes" id="UP000593626"/>
    </source>
</evidence>
<dbReference type="PANTHER" id="PTHR35791">
    <property type="entry name" value="UPF0754 MEMBRANE PROTEIN YHEB"/>
    <property type="match status" value="1"/>
</dbReference>
<dbReference type="PANTHER" id="PTHR35791:SF1">
    <property type="entry name" value="UPF0754 MEMBRANE PROTEIN YHEB"/>
    <property type="match status" value="1"/>
</dbReference>
<keyword evidence="4 6" id="KW-1133">Transmembrane helix</keyword>
<accession>A0A7S8CA24</accession>
<feature type="transmembrane region" description="Helical" evidence="6">
    <location>
        <begin position="6"/>
        <end position="30"/>
    </location>
</feature>